<dbReference type="InterPro" id="IPR000315">
    <property type="entry name" value="Znf_B-box"/>
</dbReference>
<evidence type="ECO:0000259" key="2">
    <source>
        <dbReference type="PROSITE" id="PS50119"/>
    </source>
</evidence>
<gene>
    <name evidence="3" type="ORF">MEDL_27436</name>
</gene>
<reference evidence="3" key="1">
    <citation type="submission" date="2021-03" db="EMBL/GenBank/DDBJ databases">
        <authorList>
            <person name="Bekaert M."/>
        </authorList>
    </citation>
    <scope>NUCLEOTIDE SEQUENCE</scope>
</reference>
<keyword evidence="1" id="KW-0479">Metal-binding</keyword>
<name>A0A8S3RXL3_MYTED</name>
<feature type="domain" description="B box-type" evidence="2">
    <location>
        <begin position="278"/>
        <end position="325"/>
    </location>
</feature>
<evidence type="ECO:0000313" key="3">
    <source>
        <dbReference type="EMBL" id="CAG2213530.1"/>
    </source>
</evidence>
<accession>A0A8S3RXL3</accession>
<proteinExistence type="predicted"/>
<evidence type="ECO:0000313" key="4">
    <source>
        <dbReference type="Proteomes" id="UP000683360"/>
    </source>
</evidence>
<comment type="caution">
    <text evidence="3">The sequence shown here is derived from an EMBL/GenBank/DDBJ whole genome shotgun (WGS) entry which is preliminary data.</text>
</comment>
<protein>
    <recommendedName>
        <fullName evidence="2">B box-type domain-containing protein</fullName>
    </recommendedName>
</protein>
<evidence type="ECO:0000256" key="1">
    <source>
        <dbReference type="PROSITE-ProRule" id="PRU00024"/>
    </source>
</evidence>
<keyword evidence="1" id="KW-0863">Zinc-finger</keyword>
<dbReference type="OrthoDB" id="6214638at2759"/>
<keyword evidence="4" id="KW-1185">Reference proteome</keyword>
<sequence length="329" mass="38705">MFNYASQEMDNVCYEKSPSEMILIDCDGFYGNCFPLKKFEDQRNIGKVKRQGGIHVHLDERKAASSAIMKIYRYNETKKKHLSLLSFEKPIDHRNNVDEYSIESTDKPKEICMIMLRHRFDPHGFSKTSPFEDVSTLQKLCTRRTEASCVENIREQHVLNYKGKHIELDKCYNNTDVPWKEKQVVLERVAKIEQYCDQLFAFVASSVRYSDDQKIWLEMQTEYLLNTAYKRMFQLLAISDSNDGLCSELLTVVNDEVADVSVQIGDEAFEKQYYFSKQQLIECQMCIDQNNALYWCNNCRMNICSFCKMYHETVWTVMNHEVYPLQLLS</sequence>
<dbReference type="GO" id="GO:0008270">
    <property type="term" value="F:zinc ion binding"/>
    <property type="evidence" value="ECO:0007669"/>
    <property type="project" value="UniProtKB-KW"/>
</dbReference>
<keyword evidence="1" id="KW-0862">Zinc</keyword>
<dbReference type="Proteomes" id="UP000683360">
    <property type="component" value="Unassembled WGS sequence"/>
</dbReference>
<dbReference type="PROSITE" id="PS50119">
    <property type="entry name" value="ZF_BBOX"/>
    <property type="match status" value="1"/>
</dbReference>
<dbReference type="AlphaFoldDB" id="A0A8S3RXL3"/>
<dbReference type="EMBL" id="CAJPWZ010001358">
    <property type="protein sequence ID" value="CAG2213530.1"/>
    <property type="molecule type" value="Genomic_DNA"/>
</dbReference>
<organism evidence="3 4">
    <name type="scientific">Mytilus edulis</name>
    <name type="common">Blue mussel</name>
    <dbReference type="NCBI Taxonomy" id="6550"/>
    <lineage>
        <taxon>Eukaryota</taxon>
        <taxon>Metazoa</taxon>
        <taxon>Spiralia</taxon>
        <taxon>Lophotrochozoa</taxon>
        <taxon>Mollusca</taxon>
        <taxon>Bivalvia</taxon>
        <taxon>Autobranchia</taxon>
        <taxon>Pteriomorphia</taxon>
        <taxon>Mytilida</taxon>
        <taxon>Mytiloidea</taxon>
        <taxon>Mytilidae</taxon>
        <taxon>Mytilinae</taxon>
        <taxon>Mytilus</taxon>
    </lineage>
</organism>
<dbReference type="CDD" id="cd19757">
    <property type="entry name" value="Bbox1"/>
    <property type="match status" value="1"/>
</dbReference>